<feature type="coiled-coil region" evidence="1">
    <location>
        <begin position="512"/>
        <end position="546"/>
    </location>
</feature>
<dbReference type="OrthoDB" id="2441380at2759"/>
<dbReference type="Proteomes" id="UP000030653">
    <property type="component" value="Unassembled WGS sequence"/>
</dbReference>
<dbReference type="GeneID" id="63682597"/>
<reference evidence="3 4" key="1">
    <citation type="journal article" date="2012" name="Science">
        <title>The Paleozoic origin of enzymatic lignin decomposition reconstructed from 31 fungal genomes.</title>
        <authorList>
            <person name="Floudas D."/>
            <person name="Binder M."/>
            <person name="Riley R."/>
            <person name="Barry K."/>
            <person name="Blanchette R.A."/>
            <person name="Henrissat B."/>
            <person name="Martinez A.T."/>
            <person name="Otillar R."/>
            <person name="Spatafora J.W."/>
            <person name="Yadav J.S."/>
            <person name="Aerts A."/>
            <person name="Benoit I."/>
            <person name="Boyd A."/>
            <person name="Carlson A."/>
            <person name="Copeland A."/>
            <person name="Coutinho P.M."/>
            <person name="de Vries R.P."/>
            <person name="Ferreira P."/>
            <person name="Findley K."/>
            <person name="Foster B."/>
            <person name="Gaskell J."/>
            <person name="Glotzer D."/>
            <person name="Gorecki P."/>
            <person name="Heitman J."/>
            <person name="Hesse C."/>
            <person name="Hori C."/>
            <person name="Igarashi K."/>
            <person name="Jurgens J.A."/>
            <person name="Kallen N."/>
            <person name="Kersten P."/>
            <person name="Kohler A."/>
            <person name="Kuees U."/>
            <person name="Kumar T.K.A."/>
            <person name="Kuo A."/>
            <person name="LaButti K."/>
            <person name="Larrondo L.F."/>
            <person name="Lindquist E."/>
            <person name="Ling A."/>
            <person name="Lombard V."/>
            <person name="Lucas S."/>
            <person name="Lundell T."/>
            <person name="Martin R."/>
            <person name="McLaughlin D.J."/>
            <person name="Morgenstern I."/>
            <person name="Morin E."/>
            <person name="Murat C."/>
            <person name="Nagy L.G."/>
            <person name="Nolan M."/>
            <person name="Ohm R.A."/>
            <person name="Patyshakuliyeva A."/>
            <person name="Rokas A."/>
            <person name="Ruiz-Duenas F.J."/>
            <person name="Sabat G."/>
            <person name="Salamov A."/>
            <person name="Samejima M."/>
            <person name="Schmutz J."/>
            <person name="Slot J.C."/>
            <person name="St John F."/>
            <person name="Stenlid J."/>
            <person name="Sun H."/>
            <person name="Sun S."/>
            <person name="Syed K."/>
            <person name="Tsang A."/>
            <person name="Wiebenga A."/>
            <person name="Young D."/>
            <person name="Pisabarro A."/>
            <person name="Eastwood D.C."/>
            <person name="Martin F."/>
            <person name="Cullen D."/>
            <person name="Grigoriev I.V."/>
            <person name="Hibbett D.S."/>
        </authorList>
    </citation>
    <scope>NUCLEOTIDE SEQUENCE [LARGE SCALE GENOMIC DNA]</scope>
    <source>
        <strain evidence="3 4">DJM-731 SS1</strain>
    </source>
</reference>
<gene>
    <name evidence="3" type="ORF">DACRYDRAFT_101210</name>
</gene>
<feature type="compositionally biased region" description="Basic and acidic residues" evidence="2">
    <location>
        <begin position="158"/>
        <end position="187"/>
    </location>
</feature>
<organism evidence="3 4">
    <name type="scientific">Dacryopinax primogenitus (strain DJM 731)</name>
    <name type="common">Brown rot fungus</name>
    <dbReference type="NCBI Taxonomy" id="1858805"/>
    <lineage>
        <taxon>Eukaryota</taxon>
        <taxon>Fungi</taxon>
        <taxon>Dikarya</taxon>
        <taxon>Basidiomycota</taxon>
        <taxon>Agaricomycotina</taxon>
        <taxon>Dacrymycetes</taxon>
        <taxon>Dacrymycetales</taxon>
        <taxon>Dacrymycetaceae</taxon>
        <taxon>Dacryopinax</taxon>
    </lineage>
</organism>
<keyword evidence="4" id="KW-1185">Reference proteome</keyword>
<evidence type="ECO:0000313" key="4">
    <source>
        <dbReference type="Proteomes" id="UP000030653"/>
    </source>
</evidence>
<dbReference type="AlphaFoldDB" id="M5G123"/>
<proteinExistence type="predicted"/>
<dbReference type="RefSeq" id="XP_040626419.1">
    <property type="nucleotide sequence ID" value="XM_040767535.1"/>
</dbReference>
<keyword evidence="1" id="KW-0175">Coiled coil</keyword>
<evidence type="ECO:0000256" key="2">
    <source>
        <dbReference type="SAM" id="MobiDB-lite"/>
    </source>
</evidence>
<sequence length="697" mass="78764">MSTSLNLFFEPNQKPKKRVYHKLNDRGDKTKSFDLDTILGVDNGKPRWGAKGICGLLGDVQLKGSNLKAQLFIGSTGDRPERWIPVEFDLSQHIKLADTNGKTVLESYGLPTIPQEQIDALQQQNKMLLGELDAEIMVTEAAKKAAAERTKVADEVIKASEESEKEKAKWRADNKEHDDRLAEDAAHRDRRHKEHQQEVQGDMAISGVLHRAREEELQRRAVDVKHEADEMERLAKKKTVEEQDVELEIAASRLSIEQQLSLAQKEIAEQASSISARQVYLSKTYADHAWLNGEIKERDLKMSLMFQENSELYRELSQSHDRFSVADKQRLVMTQEEKRILSSLSRLEEDCKRAAIELAAAETEFRLGEREVKKTSAEKSRFESKCTTLEGEMEWLQKENLVLKAATVDLRAEHHALNSKFHRAETTIAGNKRIIEHSETWKAFYEKEVESVMREISEVSAAMSILEIRYQETAQAFRIAHLEKEKLQAELVNLKYSKTASESRILVVEQTLQVTKTELSQLSKSFEEKENELRAMAAVRTVLERRLTELSLSHTRERNVTRSVSERLFQVQGSVAEDVDWMYDIRDDLTEESKYLYLHHLHRAATGPGGAVIEGELDQSGLSRLPSYRSALNSPAGNPDKTVVPEIVADAVAPELKIAEIAAISDVKFFPAPAVSSPNDFQAAAVPVIPNPAPILA</sequence>
<dbReference type="EMBL" id="JH795869">
    <property type="protein sequence ID" value="EJT99521.1"/>
    <property type="molecule type" value="Genomic_DNA"/>
</dbReference>
<protein>
    <submittedName>
        <fullName evidence="3">Uncharacterized protein</fullName>
    </submittedName>
</protein>
<dbReference type="HOGENOM" id="CLU_395343_0_0_1"/>
<evidence type="ECO:0000313" key="3">
    <source>
        <dbReference type="EMBL" id="EJT99521.1"/>
    </source>
</evidence>
<evidence type="ECO:0000256" key="1">
    <source>
        <dbReference type="SAM" id="Coils"/>
    </source>
</evidence>
<feature type="region of interest" description="Disordered" evidence="2">
    <location>
        <begin position="158"/>
        <end position="200"/>
    </location>
</feature>
<accession>M5G123</accession>
<name>M5G123_DACPD</name>